<reference evidence="3 4" key="1">
    <citation type="submission" date="2020-08" db="EMBL/GenBank/DDBJ databases">
        <title>Whole genome sequence of Shewanella sp strain PS-2.</title>
        <authorList>
            <person name="Das S.K."/>
        </authorList>
    </citation>
    <scope>NUCLEOTIDE SEQUENCE [LARGE SCALE GENOMIC DNA]</scope>
    <source>
        <strain evidence="3 4">PS-2</strain>
    </source>
</reference>
<feature type="domain" description="Helicase C-terminal" evidence="2">
    <location>
        <begin position="400"/>
        <end position="548"/>
    </location>
</feature>
<dbReference type="PANTHER" id="PTHR47396">
    <property type="entry name" value="TYPE I RESTRICTION ENZYME ECOKI R PROTEIN"/>
    <property type="match status" value="1"/>
</dbReference>
<keyword evidence="3" id="KW-0547">Nucleotide-binding</keyword>
<dbReference type="Gene3D" id="3.40.50.300">
    <property type="entry name" value="P-loop containing nucleotide triphosphate hydrolases"/>
    <property type="match status" value="2"/>
</dbReference>
<keyword evidence="3" id="KW-0067">ATP-binding</keyword>
<evidence type="ECO:0000259" key="2">
    <source>
        <dbReference type="PROSITE" id="PS51194"/>
    </source>
</evidence>
<dbReference type="SMART" id="SM00487">
    <property type="entry name" value="DEXDc"/>
    <property type="match status" value="1"/>
</dbReference>
<keyword evidence="3" id="KW-0347">Helicase</keyword>
<dbReference type="SMART" id="SM00490">
    <property type="entry name" value="HELICc"/>
    <property type="match status" value="1"/>
</dbReference>
<accession>A0ABS9R1F6</accession>
<dbReference type="GO" id="GO:0004386">
    <property type="term" value="F:helicase activity"/>
    <property type="evidence" value="ECO:0007669"/>
    <property type="project" value="UniProtKB-KW"/>
</dbReference>
<evidence type="ECO:0000313" key="4">
    <source>
        <dbReference type="Proteomes" id="UP000829384"/>
    </source>
</evidence>
<dbReference type="PANTHER" id="PTHR47396:SF1">
    <property type="entry name" value="ATP-DEPENDENT HELICASE IRC3-RELATED"/>
    <property type="match status" value="1"/>
</dbReference>
<organism evidence="3 4">
    <name type="scientific">Shewanella cutis</name>
    <dbReference type="NCBI Taxonomy" id="2766780"/>
    <lineage>
        <taxon>Bacteria</taxon>
        <taxon>Pseudomonadati</taxon>
        <taxon>Pseudomonadota</taxon>
        <taxon>Gammaproteobacteria</taxon>
        <taxon>Alteromonadales</taxon>
        <taxon>Shewanellaceae</taxon>
        <taxon>Shewanella</taxon>
    </lineage>
</organism>
<keyword evidence="4" id="KW-1185">Reference proteome</keyword>
<dbReference type="Proteomes" id="UP000829384">
    <property type="component" value="Unassembled WGS sequence"/>
</dbReference>
<keyword evidence="3" id="KW-0378">Hydrolase</keyword>
<dbReference type="Pfam" id="PF04851">
    <property type="entry name" value="ResIII"/>
    <property type="match status" value="1"/>
</dbReference>
<dbReference type="InterPro" id="IPR014001">
    <property type="entry name" value="Helicase_ATP-bd"/>
</dbReference>
<evidence type="ECO:0000259" key="1">
    <source>
        <dbReference type="PROSITE" id="PS51192"/>
    </source>
</evidence>
<proteinExistence type="predicted"/>
<gene>
    <name evidence="3" type="ORF">H9J30_20895</name>
</gene>
<evidence type="ECO:0000313" key="3">
    <source>
        <dbReference type="EMBL" id="MCG9966332.1"/>
    </source>
</evidence>
<dbReference type="Pfam" id="PF00271">
    <property type="entry name" value="Helicase_C"/>
    <property type="match status" value="1"/>
</dbReference>
<dbReference type="SUPFAM" id="SSF52540">
    <property type="entry name" value="P-loop containing nucleoside triphosphate hydrolases"/>
    <property type="match status" value="1"/>
</dbReference>
<dbReference type="InterPro" id="IPR006935">
    <property type="entry name" value="Helicase/UvrB_N"/>
</dbReference>
<dbReference type="InterPro" id="IPR001650">
    <property type="entry name" value="Helicase_C-like"/>
</dbReference>
<dbReference type="EMBL" id="JACSDI010000031">
    <property type="protein sequence ID" value="MCG9966332.1"/>
    <property type="molecule type" value="Genomic_DNA"/>
</dbReference>
<dbReference type="RefSeq" id="WP_240132750.1">
    <property type="nucleotide sequence ID" value="NZ_JACSDI010000031.1"/>
</dbReference>
<dbReference type="PROSITE" id="PS51192">
    <property type="entry name" value="HELICASE_ATP_BIND_1"/>
    <property type="match status" value="1"/>
</dbReference>
<sequence>MLSEILSNFSEDELLDFLPKSSINFALELDEPGNDSEARAFNKAHLARVVASVKQVDFIFDKSLRNKLIERLSSQQLVKFFSSFGLQPKEVTPRHYDAITSWSEENLEEFASVIGLAELYKSQLEQKTEFESIAYIEPAYGLYPYQQDISRQVFESLNNKKERVLIHLPTGAGKTRTAMNIACEHLRESPTNVVLWLADREELCSQAYEEFSKAWKYLGNRPTSLYGFYSSSNESLSGIDSGFVVAGLHKFLSLRKNDSRQLKLLYRELAENVTLVIFDEAHKAVAPKFQEVVQDFITDKSFHADLVGLTATPGRSYSTEGLSAEDERLASFFYNNKVSMKIPGYLSPIDYLVEQGYLAKANFKSLNYDHSKISAYELRDAGGIETMTTLANNLERNRKIIDTIISECHNNSQIIVFACTVEHGINLATALSYKGIKAASIDSKNDTLESRRAKIAQYKNGELQVLVNFNVLTAGFDAPKTNVTVIAKPMNSLVQYLQMAGRAMRGYKSGGNKECNIYTVMDDIPEFQSISLAFGYWNDMWAEKETIE</sequence>
<dbReference type="PROSITE" id="PS51194">
    <property type="entry name" value="HELICASE_CTER"/>
    <property type="match status" value="1"/>
</dbReference>
<comment type="caution">
    <text evidence="3">The sequence shown here is derived from an EMBL/GenBank/DDBJ whole genome shotgun (WGS) entry which is preliminary data.</text>
</comment>
<name>A0ABS9R1F6_9GAMM</name>
<dbReference type="InterPro" id="IPR050742">
    <property type="entry name" value="Helicase_Restrict-Modif_Enz"/>
</dbReference>
<dbReference type="InterPro" id="IPR027417">
    <property type="entry name" value="P-loop_NTPase"/>
</dbReference>
<feature type="domain" description="Helicase ATP-binding" evidence="1">
    <location>
        <begin position="155"/>
        <end position="331"/>
    </location>
</feature>
<protein>
    <submittedName>
        <fullName evidence="3">DEAD/DEAH box helicase</fullName>
    </submittedName>
</protein>